<dbReference type="EMBL" id="CAJVAP010000025">
    <property type="protein sequence ID" value="CAG7616959.1"/>
    <property type="molecule type" value="Genomic_DNA"/>
</dbReference>
<dbReference type="AlphaFoldDB" id="A0A916NPR8"/>
<gene>
    <name evidence="1" type="ORF">LEUCIP111803_02046</name>
</gene>
<accession>A0A916NPR8</accession>
<reference evidence="1" key="1">
    <citation type="submission" date="2021-06" db="EMBL/GenBank/DDBJ databases">
        <authorList>
            <person name="Criscuolo A."/>
        </authorList>
    </citation>
    <scope>NUCLEOTIDE SEQUENCE</scope>
    <source>
        <strain evidence="1">CIP111803</strain>
    </source>
</reference>
<organism evidence="1 2">
    <name type="scientific">Leucobacter soli</name>
    <dbReference type="NCBI Taxonomy" id="2812850"/>
    <lineage>
        <taxon>Bacteria</taxon>
        <taxon>Bacillati</taxon>
        <taxon>Actinomycetota</taxon>
        <taxon>Actinomycetes</taxon>
        <taxon>Micrococcales</taxon>
        <taxon>Microbacteriaceae</taxon>
        <taxon>Leucobacter</taxon>
    </lineage>
</organism>
<comment type="caution">
    <text evidence="1">The sequence shown here is derived from an EMBL/GenBank/DDBJ whole genome shotgun (WGS) entry which is preliminary data.</text>
</comment>
<name>A0A916NPR8_9MICO</name>
<evidence type="ECO:0008006" key="3">
    <source>
        <dbReference type="Google" id="ProtNLM"/>
    </source>
</evidence>
<keyword evidence="2" id="KW-1185">Reference proteome</keyword>
<dbReference type="Proteomes" id="UP000693892">
    <property type="component" value="Unassembled WGS sequence"/>
</dbReference>
<proteinExistence type="predicted"/>
<evidence type="ECO:0000313" key="2">
    <source>
        <dbReference type="Proteomes" id="UP000693892"/>
    </source>
</evidence>
<protein>
    <recommendedName>
        <fullName evidence="3">Glutaminase</fullName>
    </recommendedName>
</protein>
<sequence>MRDLASLQVIAQYTDRMTSGDPVAGGWADRAARAAAAAVEALRTAGVPPEGLAELVPAGRRFGVLPRPARMRPLGEAWRLGALLLDAEGRLYAAGAATRAAERGRPGYQSASREDRREIAAAALRGGYPVGAAVEYGATPLPTDDAGLLALGDGAPVGVHDGELRVRWRAGAPLDGALPLEQYLAERVGLLADPPLGST</sequence>
<evidence type="ECO:0000313" key="1">
    <source>
        <dbReference type="EMBL" id="CAG7616959.1"/>
    </source>
</evidence>